<dbReference type="InterPro" id="IPR042503">
    <property type="entry name" value="Regulatory_protein_E2_N_1"/>
</dbReference>
<accession>A0A385PK89</accession>
<dbReference type="Gene3D" id="1.10.287.30">
    <property type="entry name" value="E2 (early) protein, N terminal domain, subdomain 1"/>
    <property type="match status" value="1"/>
</dbReference>
<evidence type="ECO:0000256" key="4">
    <source>
        <dbReference type="ARBA" id="ARBA00022518"/>
    </source>
</evidence>
<dbReference type="Gene3D" id="3.30.70.330">
    <property type="match status" value="1"/>
</dbReference>
<keyword evidence="4 12" id="KW-0244">Early protein</keyword>
<organism evidence="16">
    <name type="scientific">Human papillomavirus</name>
    <dbReference type="NCBI Taxonomy" id="10566"/>
    <lineage>
        <taxon>Viruses</taxon>
        <taxon>Monodnaviria</taxon>
        <taxon>Shotokuvirae</taxon>
        <taxon>Cossaviricota</taxon>
        <taxon>Papovaviricetes</taxon>
        <taxon>Zurhausenvirales</taxon>
        <taxon>Papillomaviridae</taxon>
    </lineage>
</organism>
<feature type="region of interest" description="DNA-binding domain" evidence="12">
    <location>
        <begin position="309"/>
        <end position="391"/>
    </location>
</feature>
<dbReference type="Gene3D" id="2.170.200.10">
    <property type="entry name" value="Papillomavirus E2 early protein domain"/>
    <property type="match status" value="1"/>
</dbReference>
<comment type="function">
    <text evidence="12">Plays a role in the initiation of viral DNA replication. A dimer of E2 interacts with a dimer of E1 in order to improve specificity of E1 DNA binding activity. Once the complex recognizes and binds DNA at specific sites, the E2 dimer is removed from DNA. E2 also regulates viral transcription through binding to the E2RE response element (5'-ACCNNNNNNGGT-3') present in multiple copies in the regulatory regions of the viral genome. Activates or represses transcription depending on E2RE's position with regards to proximal promoter elements including the TATA-box. Repression occurs by sterically hindering the assembly of the transcription initiation complex.</text>
</comment>
<keyword evidence="12" id="KW-1017">Isopeptide bond</keyword>
<feature type="domain" description="Papillomavirus E2 C-terminal" evidence="15">
    <location>
        <begin position="311"/>
        <end position="387"/>
    </location>
</feature>
<name>A0A385PK89_9PAPI</name>
<dbReference type="GO" id="GO:0003677">
    <property type="term" value="F:DNA binding"/>
    <property type="evidence" value="ECO:0007669"/>
    <property type="project" value="UniProtKB-UniRule"/>
</dbReference>
<comment type="caution">
    <text evidence="12">Lacks conserved residue(s) required for the propagation of feature annotation.</text>
</comment>
<reference evidence="16" key="1">
    <citation type="journal article" date="2018" name="Nat. Med.">
        <title>Expanded skin virome in DOCK8-deficient patients.</title>
        <authorList>
            <consortium name="NISC Comparative Sequencing Program"/>
            <person name="Tirosh O."/>
            <person name="Conlan S."/>
            <person name="Deming C."/>
            <person name="Lee-Lin S.Q."/>
            <person name="Huang X."/>
            <person name="Su H.C."/>
            <person name="Freeman A.F."/>
            <person name="Segre J.A."/>
            <person name="Kong H.H."/>
        </authorList>
    </citation>
    <scope>NUCLEOTIDE SEQUENCE</scope>
    <source>
        <strain evidence="16">HPV-mSK_167</strain>
    </source>
</reference>
<dbReference type="GO" id="GO:0039693">
    <property type="term" value="P:viral DNA genome replication"/>
    <property type="evidence" value="ECO:0007669"/>
    <property type="project" value="UniProtKB-UniRule"/>
</dbReference>
<feature type="compositionally biased region" description="Basic and acidic residues" evidence="13">
    <location>
        <begin position="214"/>
        <end position="224"/>
    </location>
</feature>
<dbReference type="GO" id="GO:0006275">
    <property type="term" value="P:regulation of DNA replication"/>
    <property type="evidence" value="ECO:0007669"/>
    <property type="project" value="UniProtKB-UniRule"/>
</dbReference>
<evidence type="ECO:0000256" key="7">
    <source>
        <dbReference type="ARBA" id="ARBA00022705"/>
    </source>
</evidence>
<dbReference type="GO" id="GO:0006351">
    <property type="term" value="P:DNA-templated transcription"/>
    <property type="evidence" value="ECO:0007669"/>
    <property type="project" value="UniProtKB-UniRule"/>
</dbReference>
<dbReference type="InterPro" id="IPR042504">
    <property type="entry name" value="Regulatory_protein_E2_N_2"/>
</dbReference>
<keyword evidence="11 12" id="KW-0804">Transcription</keyword>
<comment type="subunit">
    <text evidence="12">Binds DNA as homodimer. Interacts with protein E1; this interaction greatly increases E1 DNA-binding activity. Interacts with protein L1; this interaction enhances E2-dependent replication and transcription activation. Interacts with protein L2; this interaction inhibits E2 transcriptional activity but not DNA replication function E2. Interacts with protein E7; this interaction inhibits E7 oncogenic activity. Interacts with host TAF1; this interaction modulates E2-dependent transcriptional regulation. Interacts with host BRD4; this interaction mediates E2 transcriptional activation function. Additionally, the interaction with host BRD4 on mitotic chromosomes mediates tethering of the viral genome. Interacts with host TOPBP1; this interaction is required for optimal viral DNA replication.</text>
</comment>
<sequence>MNQSDLAERLDALQTQLMTLYEQSPKDLQSQILHYKLLRKENVLQFYARKEGYNRLGLQYLPALKVSEHQAKQAIKMSLLLESLAKSPYADEDWTLADTSADLYSSPPPNCFKKGSYEVTVWFDQDPKNAFPYISWSHIYYQDENDDWHKVKGKVDYNGLFYDEVNGDRVYYILFEKDSSRYGNTGTWTVNYQNQQLLPSVTSSTRRSIPGSPEKQRGESDASKTQKKTGGRAIQSEESGPSSTTGASEPGRRRRRGEQQGEHPSKRRRGAQGDGTTDFVSPSEVGKSHRSVPRTGLRGVERLKEEAKDPPILIIKGCPNSLKCWRYRCNQRSEKSFTHITTVFKWLGHGSDLEESRVLVAFKSVEQRTAFMKNVTLPKNASMSLGSLETL</sequence>
<feature type="region of interest" description="Disordered" evidence="13">
    <location>
        <begin position="199"/>
        <end position="303"/>
    </location>
</feature>
<dbReference type="InterPro" id="IPR000427">
    <property type="entry name" value="Papillomavirus_E2_C"/>
</dbReference>
<dbReference type="GO" id="GO:0003700">
    <property type="term" value="F:DNA-binding transcription factor activity"/>
    <property type="evidence" value="ECO:0007669"/>
    <property type="project" value="UniProtKB-UniRule"/>
</dbReference>
<comment type="similarity">
    <text evidence="2">Belongs to the papillomaviridae E8^E2C protein family.</text>
</comment>
<comment type="similarity">
    <text evidence="12">Belongs to the papillomaviridae E2 protein family.</text>
</comment>
<keyword evidence="6 12" id="KW-1048">Host nucleus</keyword>
<evidence type="ECO:0000259" key="14">
    <source>
        <dbReference type="Pfam" id="PF00508"/>
    </source>
</evidence>
<keyword evidence="5 12" id="KW-0597">Phosphoprotein</keyword>
<keyword evidence="10 12" id="KW-0010">Activator</keyword>
<dbReference type="Pfam" id="PF00508">
    <property type="entry name" value="PPV_E2_N"/>
    <property type="match status" value="1"/>
</dbReference>
<dbReference type="SUPFAM" id="SSF51332">
    <property type="entry name" value="E2 regulatory, transactivation domain"/>
    <property type="match status" value="1"/>
</dbReference>
<evidence type="ECO:0000256" key="5">
    <source>
        <dbReference type="ARBA" id="ARBA00022553"/>
    </source>
</evidence>
<dbReference type="Pfam" id="PF00511">
    <property type="entry name" value="PPV_E2_C"/>
    <property type="match status" value="1"/>
</dbReference>
<feature type="compositionally biased region" description="Polar residues" evidence="13">
    <location>
        <begin position="236"/>
        <end position="247"/>
    </location>
</feature>
<keyword evidence="7 12" id="KW-0235">DNA replication</keyword>
<comment type="PTM">
    <text evidence="12">Phosphorylated.</text>
</comment>
<evidence type="ECO:0000256" key="8">
    <source>
        <dbReference type="ARBA" id="ARBA00023015"/>
    </source>
</evidence>
<evidence type="ECO:0000256" key="3">
    <source>
        <dbReference type="ARBA" id="ARBA00022491"/>
    </source>
</evidence>
<dbReference type="InterPro" id="IPR012677">
    <property type="entry name" value="Nucleotide-bd_a/b_plait_sf"/>
</dbReference>
<dbReference type="HAMAP" id="MF_04001">
    <property type="entry name" value="PPV_E2"/>
    <property type="match status" value="1"/>
</dbReference>
<dbReference type="EMBL" id="MH777309">
    <property type="protein sequence ID" value="AYA94315.1"/>
    <property type="molecule type" value="Genomic_DNA"/>
</dbReference>
<feature type="domain" description="Papillomavirus E2 N-terminal" evidence="14">
    <location>
        <begin position="5"/>
        <end position="200"/>
    </location>
</feature>
<dbReference type="SUPFAM" id="SSF54957">
    <property type="entry name" value="Viral DNA-binding domain"/>
    <property type="match status" value="1"/>
</dbReference>
<comment type="PTM">
    <text evidence="12">Sumoylation plays a regulatory role in E2 transcriptional activity.</text>
</comment>
<evidence type="ECO:0000256" key="6">
    <source>
        <dbReference type="ARBA" id="ARBA00022562"/>
    </source>
</evidence>
<evidence type="ECO:0000256" key="10">
    <source>
        <dbReference type="ARBA" id="ARBA00023159"/>
    </source>
</evidence>
<evidence type="ECO:0000256" key="9">
    <source>
        <dbReference type="ARBA" id="ARBA00023125"/>
    </source>
</evidence>
<keyword evidence="3 12" id="KW-0678">Repressor</keyword>
<gene>
    <name evidence="12" type="primary">E2</name>
</gene>
<dbReference type="InterPro" id="IPR001866">
    <property type="entry name" value="PPV_E2_N"/>
</dbReference>
<keyword evidence="8 12" id="KW-0805">Transcription regulation</keyword>
<evidence type="ECO:0000256" key="2">
    <source>
        <dbReference type="ARBA" id="ARBA00007794"/>
    </source>
</evidence>
<protein>
    <recommendedName>
        <fullName evidence="12">Regulatory protein E2</fullName>
    </recommendedName>
</protein>
<evidence type="ECO:0000259" key="15">
    <source>
        <dbReference type="Pfam" id="PF00511"/>
    </source>
</evidence>
<dbReference type="GO" id="GO:0042025">
    <property type="term" value="C:host cell nucleus"/>
    <property type="evidence" value="ECO:0007669"/>
    <property type="project" value="UniProtKB-SubCell"/>
</dbReference>
<keyword evidence="12" id="KW-0832">Ubl conjugation</keyword>
<evidence type="ECO:0000256" key="11">
    <source>
        <dbReference type="ARBA" id="ARBA00023163"/>
    </source>
</evidence>
<evidence type="ECO:0000256" key="12">
    <source>
        <dbReference type="HAMAP-Rule" id="MF_04001"/>
    </source>
</evidence>
<dbReference type="InterPro" id="IPR035975">
    <property type="entry name" value="E2/EBNA1_C_sf"/>
</dbReference>
<dbReference type="InterPro" id="IPR036050">
    <property type="entry name" value="Regulatory_protein_E2_N"/>
</dbReference>
<dbReference type="GO" id="GO:0000166">
    <property type="term" value="F:nucleotide binding"/>
    <property type="evidence" value="ECO:0007669"/>
    <property type="project" value="UniProtKB-UniRule"/>
</dbReference>
<evidence type="ECO:0000256" key="1">
    <source>
        <dbReference type="ARBA" id="ARBA00004147"/>
    </source>
</evidence>
<comment type="subcellular location">
    <subcellularLocation>
        <location evidence="1 12">Host nucleus</location>
    </subcellularLocation>
</comment>
<evidence type="ECO:0000256" key="13">
    <source>
        <dbReference type="SAM" id="MobiDB-lite"/>
    </source>
</evidence>
<evidence type="ECO:0000313" key="16">
    <source>
        <dbReference type="EMBL" id="AYA94315.1"/>
    </source>
</evidence>
<feature type="cross-link" description="Glycyl lysine isopeptide (Lys-Gly) (interchain with G-Cter in SUMO)" evidence="12">
    <location>
        <position position="316"/>
    </location>
</feature>
<dbReference type="InterPro" id="IPR033668">
    <property type="entry name" value="Reg_prot_E2"/>
</dbReference>
<dbReference type="GO" id="GO:0006260">
    <property type="term" value="P:DNA replication"/>
    <property type="evidence" value="ECO:0007669"/>
    <property type="project" value="UniProtKB-KW"/>
</dbReference>
<keyword evidence="9 12" id="KW-0238">DNA-binding</keyword>
<proteinExistence type="inferred from homology"/>